<evidence type="ECO:0000313" key="4">
    <source>
        <dbReference type="Proteomes" id="UP000230093"/>
    </source>
</evidence>
<dbReference type="PANTHER" id="PTHR46499">
    <property type="entry name" value="QUEUINE TRNA-RIBOSYLTRANSFERASE"/>
    <property type="match status" value="1"/>
</dbReference>
<dbReference type="NCBIfam" id="TIGR00449">
    <property type="entry name" value="tgt_general"/>
    <property type="match status" value="1"/>
</dbReference>
<feature type="domain" description="tRNA-guanine(15) transglycosylase-like" evidence="2">
    <location>
        <begin position="67"/>
        <end position="200"/>
    </location>
</feature>
<keyword evidence="1" id="KW-0819">tRNA processing</keyword>
<evidence type="ECO:0000256" key="1">
    <source>
        <dbReference type="ARBA" id="ARBA00022694"/>
    </source>
</evidence>
<evidence type="ECO:0000313" key="3">
    <source>
        <dbReference type="EMBL" id="PIS09616.1"/>
    </source>
</evidence>
<dbReference type="InterPro" id="IPR050076">
    <property type="entry name" value="ArchSynthase1/Queuine_TRR"/>
</dbReference>
<dbReference type="SUPFAM" id="SSF51713">
    <property type="entry name" value="tRNA-guanine transglycosylase"/>
    <property type="match status" value="1"/>
</dbReference>
<dbReference type="InterPro" id="IPR036511">
    <property type="entry name" value="TGT-like_sf"/>
</dbReference>
<proteinExistence type="predicted"/>
<organism evidence="3 4">
    <name type="scientific">Candidatus Beckwithbacteria bacterium CG10_big_fil_rev_8_21_14_0_10_34_10</name>
    <dbReference type="NCBI Taxonomy" id="1974495"/>
    <lineage>
        <taxon>Bacteria</taxon>
        <taxon>Candidatus Beckwithiibacteriota</taxon>
    </lineage>
</organism>
<protein>
    <recommendedName>
        <fullName evidence="2">tRNA-guanine(15) transglycosylase-like domain-containing protein</fullName>
    </recommendedName>
</protein>
<dbReference type="GO" id="GO:0008616">
    <property type="term" value="P:tRNA queuosine(34) biosynthetic process"/>
    <property type="evidence" value="ECO:0007669"/>
    <property type="project" value="TreeGrafter"/>
</dbReference>
<name>A0A2H0WAC5_9BACT</name>
<evidence type="ECO:0000259" key="2">
    <source>
        <dbReference type="Pfam" id="PF01702"/>
    </source>
</evidence>
<gene>
    <name evidence="3" type="ORF">COT75_00230</name>
</gene>
<dbReference type="PANTHER" id="PTHR46499:SF1">
    <property type="entry name" value="QUEUINE TRNA-RIBOSYLTRANSFERASE"/>
    <property type="match status" value="1"/>
</dbReference>
<sequence length="202" mass="23316">MIPEGFKSLPWEKIGLNKGRKYAKKAIDRTNNWLLRSIKEWQKNNCCSLTTGKYQALFGIIQGGDFKDLIPQDKVLYFMGLGRDPEDVVTAIKLGADIFDCVVPTRMARNGTLYSGKLTSSFKFKSKFKKGRLNIGNKSFKKDFKAIEKNCDCYTCKTGFNRAYLHHLYKTKELLYYRLASIHNLKFMIKLCEEARSLILKI</sequence>
<dbReference type="AlphaFoldDB" id="A0A2H0WAC5"/>
<dbReference type="Pfam" id="PF01702">
    <property type="entry name" value="TGT"/>
    <property type="match status" value="1"/>
</dbReference>
<reference evidence="4" key="1">
    <citation type="submission" date="2017-09" db="EMBL/GenBank/DDBJ databases">
        <title>Depth-based differentiation of microbial function through sediment-hosted aquifers and enrichment of novel symbionts in the deep terrestrial subsurface.</title>
        <authorList>
            <person name="Probst A.J."/>
            <person name="Ladd B."/>
            <person name="Jarett J.K."/>
            <person name="Geller-Mcgrath D.E."/>
            <person name="Sieber C.M.K."/>
            <person name="Emerson J.B."/>
            <person name="Anantharaman K."/>
            <person name="Thomas B.C."/>
            <person name="Malmstrom R."/>
            <person name="Stieglmeier M."/>
            <person name="Klingl A."/>
            <person name="Woyke T."/>
            <person name="Ryan C.M."/>
            <person name="Banfield J.F."/>
        </authorList>
    </citation>
    <scope>NUCLEOTIDE SEQUENCE [LARGE SCALE GENOMIC DNA]</scope>
</reference>
<accession>A0A2H0WAC5</accession>
<dbReference type="Gene3D" id="3.20.20.105">
    <property type="entry name" value="Queuine tRNA-ribosyltransferase-like"/>
    <property type="match status" value="2"/>
</dbReference>
<dbReference type="EMBL" id="PEZT01000001">
    <property type="protein sequence ID" value="PIS09616.1"/>
    <property type="molecule type" value="Genomic_DNA"/>
</dbReference>
<comment type="caution">
    <text evidence="3">The sequence shown here is derived from an EMBL/GenBank/DDBJ whole genome shotgun (WGS) entry which is preliminary data.</text>
</comment>
<dbReference type="InterPro" id="IPR002616">
    <property type="entry name" value="tRNA_ribo_trans-like"/>
</dbReference>
<dbReference type="GO" id="GO:0005829">
    <property type="term" value="C:cytosol"/>
    <property type="evidence" value="ECO:0007669"/>
    <property type="project" value="TreeGrafter"/>
</dbReference>
<dbReference type="Proteomes" id="UP000230093">
    <property type="component" value="Unassembled WGS sequence"/>
</dbReference>